<evidence type="ECO:0000256" key="5">
    <source>
        <dbReference type="ARBA" id="ARBA00022840"/>
    </source>
</evidence>
<dbReference type="NCBIfam" id="TIGR00125">
    <property type="entry name" value="cyt_tran_rel"/>
    <property type="match status" value="1"/>
</dbReference>
<dbReference type="Gene3D" id="3.40.50.620">
    <property type="entry name" value="HUPs"/>
    <property type="match status" value="1"/>
</dbReference>
<keyword evidence="12" id="KW-1185">Reference proteome</keyword>
<dbReference type="UniPathway" id="UPA00241">
    <property type="reaction ID" value="UER00355"/>
</dbReference>
<dbReference type="GO" id="GO:0015937">
    <property type="term" value="P:coenzyme A biosynthetic process"/>
    <property type="evidence" value="ECO:0007669"/>
    <property type="project" value="UniProtKB-UniRule"/>
</dbReference>
<dbReference type="AlphaFoldDB" id="A0A3S4M2A1"/>
<keyword evidence="3 9" id="KW-0548">Nucleotidyltransferase</keyword>
<dbReference type="Proteomes" id="UP000270025">
    <property type="component" value="Chromosome"/>
</dbReference>
<feature type="binding site" evidence="9">
    <location>
        <position position="76"/>
    </location>
    <ligand>
        <name>substrate</name>
    </ligand>
</feature>
<evidence type="ECO:0000259" key="10">
    <source>
        <dbReference type="Pfam" id="PF01467"/>
    </source>
</evidence>
<dbReference type="GO" id="GO:0005524">
    <property type="term" value="F:ATP binding"/>
    <property type="evidence" value="ECO:0007669"/>
    <property type="project" value="UniProtKB-KW"/>
</dbReference>
<dbReference type="InterPro" id="IPR001980">
    <property type="entry name" value="PPAT"/>
</dbReference>
<sequence>MSDKIGLFTGSFDPMTLGHLDLIERASRLFDRLYVGIFFNHEKKGYFTIEQREAMVTEAVAHLPNVRVITSEAELAVEVARRYGVTSLVRGLRNSQDFLYESNMDYFNHQLAPELETIYLCAQPQYQALSSTRIRELLTFQQDVSAYVPESVIKEMK</sequence>
<feature type="binding site" evidence="9">
    <location>
        <position position="11"/>
    </location>
    <ligand>
        <name>substrate</name>
    </ligand>
</feature>
<dbReference type="EMBL" id="LR134266">
    <property type="protein sequence ID" value="VED66754.1"/>
    <property type="molecule type" value="Genomic_DNA"/>
</dbReference>
<feature type="binding site" evidence="9">
    <location>
        <position position="19"/>
    </location>
    <ligand>
        <name>ATP</name>
        <dbReference type="ChEBI" id="CHEBI:30616"/>
    </ligand>
</feature>
<protein>
    <recommendedName>
        <fullName evidence="9">Phosphopantetheine adenylyltransferase</fullName>
        <ecNumber evidence="9">2.7.7.3</ecNumber>
    </recommendedName>
    <alternativeName>
        <fullName evidence="9">Dephospho-CoA pyrophosphorylase</fullName>
    </alternativeName>
    <alternativeName>
        <fullName evidence="9">Pantetheine-phosphate adenylyltransferase</fullName>
        <shortName evidence="9">PPAT</shortName>
    </alternativeName>
</protein>
<keyword evidence="4 9" id="KW-0547">Nucleotide-binding</keyword>
<name>A0A3S4M2A1_9STRE</name>
<comment type="similarity">
    <text evidence="9">Belongs to the bacterial CoaD family.</text>
</comment>
<evidence type="ECO:0000256" key="3">
    <source>
        <dbReference type="ARBA" id="ARBA00022695"/>
    </source>
</evidence>
<accession>A0A3S4M2A1</accession>
<keyword evidence="5 9" id="KW-0067">ATP-binding</keyword>
<comment type="function">
    <text evidence="9">Reversibly transfers an adenylyl group from ATP to 4'-phosphopantetheine, yielding dephospho-CoA (dPCoA) and pyrophosphate.</text>
</comment>
<keyword evidence="6 9" id="KW-0460">Magnesium</keyword>
<evidence type="ECO:0000256" key="6">
    <source>
        <dbReference type="ARBA" id="ARBA00022842"/>
    </source>
</evidence>
<dbReference type="RefSeq" id="WP_126403881.1">
    <property type="nucleotide sequence ID" value="NZ_LR134266.1"/>
</dbReference>
<feature type="binding site" evidence="9">
    <location>
        <position position="101"/>
    </location>
    <ligand>
        <name>ATP</name>
        <dbReference type="ChEBI" id="CHEBI:30616"/>
    </ligand>
</feature>
<comment type="subunit">
    <text evidence="9">Homohexamer.</text>
</comment>
<dbReference type="Pfam" id="PF01467">
    <property type="entry name" value="CTP_transf_like"/>
    <property type="match status" value="1"/>
</dbReference>
<dbReference type="KEGG" id="svf:NCTC3166_00564"/>
<dbReference type="GO" id="GO:0004595">
    <property type="term" value="F:pantetheine-phosphate adenylyltransferase activity"/>
    <property type="evidence" value="ECO:0007669"/>
    <property type="project" value="UniProtKB-UniRule"/>
</dbReference>
<dbReference type="PRINTS" id="PR01020">
    <property type="entry name" value="LPSBIOSNTHSS"/>
</dbReference>
<feature type="binding site" evidence="9">
    <location>
        <position position="90"/>
    </location>
    <ligand>
        <name>substrate</name>
    </ligand>
</feature>
<dbReference type="GO" id="GO:0005737">
    <property type="term" value="C:cytoplasm"/>
    <property type="evidence" value="ECO:0007669"/>
    <property type="project" value="UniProtKB-SubCell"/>
</dbReference>
<keyword evidence="7 9" id="KW-0173">Coenzyme A biosynthesis</keyword>
<dbReference type="EC" id="2.7.7.3" evidence="9"/>
<organism evidence="11 12">
    <name type="scientific">Streptococcus viridans</name>
    <dbReference type="NCBI Taxonomy" id="78535"/>
    <lineage>
        <taxon>Bacteria</taxon>
        <taxon>Bacillati</taxon>
        <taxon>Bacillota</taxon>
        <taxon>Bacilli</taxon>
        <taxon>Lactobacillales</taxon>
        <taxon>Streptococcaceae</taxon>
        <taxon>Streptococcus</taxon>
    </lineage>
</organism>
<keyword evidence="1 9" id="KW-0963">Cytoplasm</keyword>
<evidence type="ECO:0000256" key="2">
    <source>
        <dbReference type="ARBA" id="ARBA00022679"/>
    </source>
</evidence>
<evidence type="ECO:0000256" key="4">
    <source>
        <dbReference type="ARBA" id="ARBA00022741"/>
    </source>
</evidence>
<dbReference type="InterPro" id="IPR014729">
    <property type="entry name" value="Rossmann-like_a/b/a_fold"/>
</dbReference>
<comment type="pathway">
    <text evidence="9">Cofactor biosynthesis; coenzyme A biosynthesis; CoA from (R)-pantothenate: step 4/5.</text>
</comment>
<dbReference type="HAMAP" id="MF_00151">
    <property type="entry name" value="PPAT_bact"/>
    <property type="match status" value="1"/>
</dbReference>
<keyword evidence="2 9" id="KW-0808">Transferase</keyword>
<feature type="binding site" evidence="9">
    <location>
        <begin position="11"/>
        <end position="12"/>
    </location>
    <ligand>
        <name>ATP</name>
        <dbReference type="ChEBI" id="CHEBI:30616"/>
    </ligand>
</feature>
<dbReference type="InterPro" id="IPR004821">
    <property type="entry name" value="Cyt_trans-like"/>
</dbReference>
<evidence type="ECO:0000313" key="12">
    <source>
        <dbReference type="Proteomes" id="UP000270025"/>
    </source>
</evidence>
<evidence type="ECO:0000256" key="9">
    <source>
        <dbReference type="HAMAP-Rule" id="MF_00151"/>
    </source>
</evidence>
<gene>
    <name evidence="9 11" type="primary">coaD</name>
    <name evidence="11" type="ORF">NCTC3166_00564</name>
</gene>
<evidence type="ECO:0000256" key="8">
    <source>
        <dbReference type="ARBA" id="ARBA00029346"/>
    </source>
</evidence>
<feature type="binding site" evidence="9">
    <location>
        <position position="43"/>
    </location>
    <ligand>
        <name>substrate</name>
    </ligand>
</feature>
<feature type="binding site" evidence="9">
    <location>
        <begin position="91"/>
        <end position="93"/>
    </location>
    <ligand>
        <name>ATP</name>
        <dbReference type="ChEBI" id="CHEBI:30616"/>
    </ligand>
</feature>
<comment type="subcellular location">
    <subcellularLocation>
        <location evidence="9">Cytoplasm</location>
    </subcellularLocation>
</comment>
<evidence type="ECO:0000313" key="11">
    <source>
        <dbReference type="EMBL" id="VED66754.1"/>
    </source>
</evidence>
<reference evidence="11 12" key="1">
    <citation type="submission" date="2018-12" db="EMBL/GenBank/DDBJ databases">
        <authorList>
            <consortium name="Pathogen Informatics"/>
        </authorList>
    </citation>
    <scope>NUCLEOTIDE SEQUENCE [LARGE SCALE GENOMIC DNA]</scope>
    <source>
        <strain evidence="11 12">NCTC3166</strain>
    </source>
</reference>
<dbReference type="NCBIfam" id="TIGR01510">
    <property type="entry name" value="coaD_prev_kdtB"/>
    <property type="match status" value="1"/>
</dbReference>
<dbReference type="SUPFAM" id="SSF52374">
    <property type="entry name" value="Nucleotidylyl transferase"/>
    <property type="match status" value="1"/>
</dbReference>
<feature type="binding site" evidence="9">
    <location>
        <begin position="126"/>
        <end position="132"/>
    </location>
    <ligand>
        <name>ATP</name>
        <dbReference type="ChEBI" id="CHEBI:30616"/>
    </ligand>
</feature>
<dbReference type="CDD" id="cd02163">
    <property type="entry name" value="PPAT"/>
    <property type="match status" value="1"/>
</dbReference>
<feature type="site" description="Transition state stabilizer" evidence="9">
    <location>
        <position position="19"/>
    </location>
</feature>
<proteinExistence type="inferred from homology"/>
<comment type="cofactor">
    <cofactor evidence="9">
        <name>Mg(2+)</name>
        <dbReference type="ChEBI" id="CHEBI:18420"/>
    </cofactor>
</comment>
<dbReference type="PANTHER" id="PTHR21342:SF1">
    <property type="entry name" value="PHOSPHOPANTETHEINE ADENYLYLTRANSFERASE"/>
    <property type="match status" value="1"/>
</dbReference>
<dbReference type="PANTHER" id="PTHR21342">
    <property type="entry name" value="PHOSPHOPANTETHEINE ADENYLYLTRANSFERASE"/>
    <property type="match status" value="1"/>
</dbReference>
<evidence type="ECO:0000256" key="1">
    <source>
        <dbReference type="ARBA" id="ARBA00022490"/>
    </source>
</evidence>
<feature type="domain" description="Cytidyltransferase-like" evidence="10">
    <location>
        <begin position="7"/>
        <end position="136"/>
    </location>
</feature>
<evidence type="ECO:0000256" key="7">
    <source>
        <dbReference type="ARBA" id="ARBA00022993"/>
    </source>
</evidence>
<comment type="catalytic activity">
    <reaction evidence="8 9">
        <text>(R)-4'-phosphopantetheine + ATP + H(+) = 3'-dephospho-CoA + diphosphate</text>
        <dbReference type="Rhea" id="RHEA:19801"/>
        <dbReference type="ChEBI" id="CHEBI:15378"/>
        <dbReference type="ChEBI" id="CHEBI:30616"/>
        <dbReference type="ChEBI" id="CHEBI:33019"/>
        <dbReference type="ChEBI" id="CHEBI:57328"/>
        <dbReference type="ChEBI" id="CHEBI:61723"/>
        <dbReference type="EC" id="2.7.7.3"/>
    </reaction>
</comment>